<dbReference type="Gene3D" id="1.20.1720.10">
    <property type="entry name" value="Multidrug resistance protein D"/>
    <property type="match status" value="1"/>
</dbReference>
<dbReference type="CDD" id="cd17502">
    <property type="entry name" value="MFS_Azr1_MDR_like"/>
    <property type="match status" value="1"/>
</dbReference>
<dbReference type="InterPro" id="IPR011701">
    <property type="entry name" value="MFS"/>
</dbReference>
<proteinExistence type="inferred from homology"/>
<dbReference type="InterPro" id="IPR004638">
    <property type="entry name" value="EmrB-like"/>
</dbReference>
<dbReference type="RefSeq" id="WP_141842337.1">
    <property type="nucleotide sequence ID" value="NZ_VFPM01000001.1"/>
</dbReference>
<evidence type="ECO:0000256" key="3">
    <source>
        <dbReference type="ARBA" id="ARBA00022448"/>
    </source>
</evidence>
<dbReference type="PANTHER" id="PTHR23501">
    <property type="entry name" value="MAJOR FACILITATOR SUPERFAMILY"/>
    <property type="match status" value="1"/>
</dbReference>
<keyword evidence="7 9" id="KW-0472">Membrane</keyword>
<feature type="transmembrane region" description="Helical" evidence="9">
    <location>
        <begin position="320"/>
        <end position="339"/>
    </location>
</feature>
<feature type="transmembrane region" description="Helical" evidence="9">
    <location>
        <begin position="115"/>
        <end position="136"/>
    </location>
</feature>
<dbReference type="Pfam" id="PF07690">
    <property type="entry name" value="MFS_1"/>
    <property type="match status" value="1"/>
</dbReference>
<dbReference type="Proteomes" id="UP000316747">
    <property type="component" value="Unassembled WGS sequence"/>
</dbReference>
<evidence type="ECO:0000256" key="7">
    <source>
        <dbReference type="ARBA" id="ARBA00023136"/>
    </source>
</evidence>
<feature type="region of interest" description="Disordered" evidence="8">
    <location>
        <begin position="553"/>
        <end position="573"/>
    </location>
</feature>
<dbReference type="NCBIfam" id="TIGR00711">
    <property type="entry name" value="efflux_EmrB"/>
    <property type="match status" value="1"/>
</dbReference>
<dbReference type="GO" id="GO:0005886">
    <property type="term" value="C:plasma membrane"/>
    <property type="evidence" value="ECO:0007669"/>
    <property type="project" value="UniProtKB-SubCell"/>
</dbReference>
<comment type="subcellular location">
    <subcellularLocation>
        <location evidence="1">Cell membrane</location>
        <topology evidence="1">Multi-pass membrane protein</topology>
    </subcellularLocation>
</comment>
<dbReference type="SUPFAM" id="SSF103473">
    <property type="entry name" value="MFS general substrate transporter"/>
    <property type="match status" value="1"/>
</dbReference>
<feature type="transmembrane region" description="Helical" evidence="9">
    <location>
        <begin position="90"/>
        <end position="109"/>
    </location>
</feature>
<protein>
    <submittedName>
        <fullName evidence="11">EmrB/QacA subfamily drug resistance transporter</fullName>
    </submittedName>
</protein>
<dbReference type="PANTHER" id="PTHR23501:SF197">
    <property type="entry name" value="COMD"/>
    <property type="match status" value="1"/>
</dbReference>
<feature type="transmembrane region" description="Helical" evidence="9">
    <location>
        <begin position="351"/>
        <end position="370"/>
    </location>
</feature>
<accession>A0A543I2A8</accession>
<reference evidence="11 12" key="1">
    <citation type="submission" date="2019-06" db="EMBL/GenBank/DDBJ databases">
        <title>Genome sequencing of plant associated microbes to promote plant fitness in Sorghum bicolor and Oryza sativa.</title>
        <authorList>
            <person name="Coleman-Derr D."/>
        </authorList>
    </citation>
    <scope>NUCLEOTIDE SEQUENCE [LARGE SCALE GENOMIC DNA]</scope>
    <source>
        <strain evidence="11 12">KV-663</strain>
    </source>
</reference>
<dbReference type="OrthoDB" id="7375466at2"/>
<feature type="transmembrane region" description="Helical" evidence="9">
    <location>
        <begin position="21"/>
        <end position="38"/>
    </location>
</feature>
<feature type="transmembrane region" description="Helical" evidence="9">
    <location>
        <begin position="520"/>
        <end position="542"/>
    </location>
</feature>
<dbReference type="AlphaFoldDB" id="A0A543I2A8"/>
<keyword evidence="6 9" id="KW-1133">Transmembrane helix</keyword>
<name>A0A543I2A8_9MICO</name>
<feature type="transmembrane region" description="Helical" evidence="9">
    <location>
        <begin position="215"/>
        <end position="234"/>
    </location>
</feature>
<keyword evidence="12" id="KW-1185">Reference proteome</keyword>
<evidence type="ECO:0000256" key="1">
    <source>
        <dbReference type="ARBA" id="ARBA00004651"/>
    </source>
</evidence>
<evidence type="ECO:0000259" key="10">
    <source>
        <dbReference type="PROSITE" id="PS50850"/>
    </source>
</evidence>
<dbReference type="InterPro" id="IPR020846">
    <property type="entry name" value="MFS_dom"/>
</dbReference>
<sequence length="573" mass="60275">MDEPTDGPLRLSTPSALSHKEIVTILVGLMMGMFLAALDQTIVASAMRVIADDLNDLAGQAWVTTAYLITSTITTPLYGKLGDIYGRKKLFIFAISVFTIGSMLCTLSWSIPSLAAFRAVQGIGAGGLFSLALAIIGDIVQPRERAKYQGYFLAVFGTSSVIGPVIGGILSGQETILGITGWRWVFLVNVPIAIAALIVVSRTLHLKHTRLDHRVDYWGALTLTIALVPLLIVAEQGRQWGWSSPTSITCYVIGAAGFVAFILIERAMAEEALLPLRLFRNRTIASASISSVFIGMGMFGGLAALPLYLQIVKGSSPMEAGLQLLPMTLGIMAGSIFSGQLISRTGRYRSFPIIGSALLVVSLFAFHYVAADTPLWKVMIVMFFFGIGLGFNFQPLTLAVQNAVDRRDMGVATSSATFTRQIGGTLGTAVFLSILFSQAGTKITEAFAAIAPSPAFQAALRNPTGGDPATNKAFAEQLQAAQQSGGAGGGIGGAALSDSSFINQLDPTLAKPFLVGFSDAMSVVFLVAAGVLVLAFIASLFLPPVDLGPKPGAEAQGADDVADDEVSTLATGH</sequence>
<dbReference type="PROSITE" id="PS50850">
    <property type="entry name" value="MFS"/>
    <property type="match status" value="1"/>
</dbReference>
<evidence type="ECO:0000256" key="8">
    <source>
        <dbReference type="SAM" id="MobiDB-lite"/>
    </source>
</evidence>
<feature type="transmembrane region" description="Helical" evidence="9">
    <location>
        <begin position="246"/>
        <end position="264"/>
    </location>
</feature>
<keyword evidence="5 9" id="KW-0812">Transmembrane</keyword>
<organism evidence="11 12">
    <name type="scientific">Humibacillus xanthopallidus</name>
    <dbReference type="NCBI Taxonomy" id="412689"/>
    <lineage>
        <taxon>Bacteria</taxon>
        <taxon>Bacillati</taxon>
        <taxon>Actinomycetota</taxon>
        <taxon>Actinomycetes</taxon>
        <taxon>Micrococcales</taxon>
        <taxon>Intrasporangiaceae</taxon>
        <taxon>Humibacillus</taxon>
    </lineage>
</organism>
<evidence type="ECO:0000256" key="4">
    <source>
        <dbReference type="ARBA" id="ARBA00022475"/>
    </source>
</evidence>
<evidence type="ECO:0000313" key="12">
    <source>
        <dbReference type="Proteomes" id="UP000316747"/>
    </source>
</evidence>
<dbReference type="EMBL" id="VFPM01000001">
    <property type="protein sequence ID" value="TQM64738.1"/>
    <property type="molecule type" value="Genomic_DNA"/>
</dbReference>
<evidence type="ECO:0000313" key="11">
    <source>
        <dbReference type="EMBL" id="TQM64738.1"/>
    </source>
</evidence>
<feature type="transmembrane region" description="Helical" evidence="9">
    <location>
        <begin position="58"/>
        <end position="78"/>
    </location>
</feature>
<feature type="transmembrane region" description="Helical" evidence="9">
    <location>
        <begin position="376"/>
        <end position="400"/>
    </location>
</feature>
<comment type="caution">
    <text evidence="11">The sequence shown here is derived from an EMBL/GenBank/DDBJ whole genome shotgun (WGS) entry which is preliminary data.</text>
</comment>
<gene>
    <name evidence="11" type="ORF">FBY41_1117</name>
</gene>
<feature type="transmembrane region" description="Helical" evidence="9">
    <location>
        <begin position="182"/>
        <end position="203"/>
    </location>
</feature>
<dbReference type="FunFam" id="1.20.1720.10:FF:000004">
    <property type="entry name" value="EmrB/QacA family drug resistance transporter"/>
    <property type="match status" value="1"/>
</dbReference>
<dbReference type="Gene3D" id="1.20.1250.20">
    <property type="entry name" value="MFS general substrate transporter like domains"/>
    <property type="match status" value="1"/>
</dbReference>
<evidence type="ECO:0000256" key="9">
    <source>
        <dbReference type="SAM" id="Phobius"/>
    </source>
</evidence>
<keyword evidence="3" id="KW-0813">Transport</keyword>
<evidence type="ECO:0000256" key="2">
    <source>
        <dbReference type="ARBA" id="ARBA00007520"/>
    </source>
</evidence>
<evidence type="ECO:0000256" key="6">
    <source>
        <dbReference type="ARBA" id="ARBA00022989"/>
    </source>
</evidence>
<feature type="transmembrane region" description="Helical" evidence="9">
    <location>
        <begin position="148"/>
        <end position="170"/>
    </location>
</feature>
<comment type="similarity">
    <text evidence="2">Belongs to the major facilitator superfamily. TCR/Tet family.</text>
</comment>
<feature type="transmembrane region" description="Helical" evidence="9">
    <location>
        <begin position="284"/>
        <end position="308"/>
    </location>
</feature>
<dbReference type="GO" id="GO:0022857">
    <property type="term" value="F:transmembrane transporter activity"/>
    <property type="evidence" value="ECO:0007669"/>
    <property type="project" value="InterPro"/>
</dbReference>
<dbReference type="InterPro" id="IPR036259">
    <property type="entry name" value="MFS_trans_sf"/>
</dbReference>
<feature type="domain" description="Major facilitator superfamily (MFS) profile" evidence="10">
    <location>
        <begin position="25"/>
        <end position="547"/>
    </location>
</feature>
<keyword evidence="4" id="KW-1003">Cell membrane</keyword>
<evidence type="ECO:0000256" key="5">
    <source>
        <dbReference type="ARBA" id="ARBA00022692"/>
    </source>
</evidence>